<evidence type="ECO:0000259" key="9">
    <source>
        <dbReference type="PROSITE" id="PS50850"/>
    </source>
</evidence>
<keyword evidence="6 8" id="KW-0472">Membrane</keyword>
<dbReference type="VEuPathDB" id="FungiDB:M747DRAFT_267496"/>
<evidence type="ECO:0000256" key="7">
    <source>
        <dbReference type="SAM" id="MobiDB-lite"/>
    </source>
</evidence>
<evidence type="ECO:0000256" key="5">
    <source>
        <dbReference type="ARBA" id="ARBA00022989"/>
    </source>
</evidence>
<evidence type="ECO:0000256" key="3">
    <source>
        <dbReference type="ARBA" id="ARBA00022448"/>
    </source>
</evidence>
<comment type="subcellular location">
    <subcellularLocation>
        <location evidence="1">Membrane</location>
        <topology evidence="1">Multi-pass membrane protein</topology>
    </subcellularLocation>
</comment>
<dbReference type="PANTHER" id="PTHR23506">
    <property type="entry name" value="GH10249P"/>
    <property type="match status" value="1"/>
</dbReference>
<feature type="transmembrane region" description="Helical" evidence="8">
    <location>
        <begin position="29"/>
        <end position="52"/>
    </location>
</feature>
<dbReference type="InterPro" id="IPR036259">
    <property type="entry name" value="MFS_trans_sf"/>
</dbReference>
<proteinExistence type="inferred from homology"/>
<dbReference type="CDD" id="cd17325">
    <property type="entry name" value="MFS_MdtG_SLC18_like"/>
    <property type="match status" value="1"/>
</dbReference>
<protein>
    <submittedName>
        <fullName evidence="10">MFS transporter</fullName>
    </submittedName>
</protein>
<reference evidence="11" key="1">
    <citation type="journal article" date="2016" name="Genome Announc.">
        <title>Draft genome sequence of Aspergillus niger strain An76.</title>
        <authorList>
            <person name="Gong W."/>
            <person name="Cheng Z."/>
            <person name="Zhang H."/>
            <person name="Liu L."/>
            <person name="Gao P."/>
            <person name="Wang L."/>
        </authorList>
    </citation>
    <scope>NUCLEOTIDE SEQUENCE [LARGE SCALE GENOMIC DNA]</scope>
    <source>
        <strain evidence="11">An76</strain>
    </source>
</reference>
<dbReference type="EMBL" id="BCMY01000006">
    <property type="protein sequence ID" value="GAQ41670.1"/>
    <property type="molecule type" value="Genomic_DNA"/>
</dbReference>
<feature type="transmembrane region" description="Helical" evidence="8">
    <location>
        <begin position="188"/>
        <end position="205"/>
    </location>
</feature>
<dbReference type="GO" id="GO:0022857">
    <property type="term" value="F:transmembrane transporter activity"/>
    <property type="evidence" value="ECO:0007669"/>
    <property type="project" value="InterPro"/>
</dbReference>
<dbReference type="VEuPathDB" id="FungiDB:ASPNIDRAFT2_1187380"/>
<keyword evidence="4 8" id="KW-0812">Transmembrane</keyword>
<dbReference type="Proteomes" id="UP000068243">
    <property type="component" value="Unassembled WGS sequence"/>
</dbReference>
<evidence type="ECO:0000256" key="2">
    <source>
        <dbReference type="ARBA" id="ARBA00006829"/>
    </source>
</evidence>
<feature type="transmembrane region" description="Helical" evidence="8">
    <location>
        <begin position="298"/>
        <end position="322"/>
    </location>
</feature>
<feature type="transmembrane region" description="Helical" evidence="8">
    <location>
        <begin position="131"/>
        <end position="149"/>
    </location>
</feature>
<feature type="transmembrane region" description="Helical" evidence="8">
    <location>
        <begin position="361"/>
        <end position="381"/>
    </location>
</feature>
<name>A0A100II38_ASPNG</name>
<dbReference type="InterPro" id="IPR001958">
    <property type="entry name" value="Tet-R_TetA/multi-R_MdtG-like"/>
</dbReference>
<accession>A0A100II38</accession>
<dbReference type="VEuPathDB" id="FungiDB:An11g00450"/>
<comment type="similarity">
    <text evidence="2">Belongs to the major facilitator superfamily. Vesicular transporter family.</text>
</comment>
<dbReference type="PANTHER" id="PTHR23506:SF23">
    <property type="entry name" value="GH10249P"/>
    <property type="match status" value="1"/>
</dbReference>
<evidence type="ECO:0000313" key="10">
    <source>
        <dbReference type="EMBL" id="GAQ41670.1"/>
    </source>
</evidence>
<dbReference type="InterPro" id="IPR020846">
    <property type="entry name" value="MFS_dom"/>
</dbReference>
<evidence type="ECO:0000313" key="11">
    <source>
        <dbReference type="Proteomes" id="UP000068243"/>
    </source>
</evidence>
<feature type="transmembrane region" description="Helical" evidence="8">
    <location>
        <begin position="72"/>
        <end position="94"/>
    </location>
</feature>
<keyword evidence="3" id="KW-0813">Transport</keyword>
<dbReference type="InterPro" id="IPR050930">
    <property type="entry name" value="MFS_Vesicular_Transporter"/>
</dbReference>
<feature type="transmembrane region" description="Helical" evidence="8">
    <location>
        <begin position="435"/>
        <end position="457"/>
    </location>
</feature>
<evidence type="ECO:0000256" key="6">
    <source>
        <dbReference type="ARBA" id="ARBA00023136"/>
    </source>
</evidence>
<dbReference type="Gene3D" id="1.20.1250.20">
    <property type="entry name" value="MFS general substrate transporter like domains"/>
    <property type="match status" value="2"/>
</dbReference>
<dbReference type="OrthoDB" id="5086884at2759"/>
<feature type="transmembrane region" description="Helical" evidence="8">
    <location>
        <begin position="161"/>
        <end position="182"/>
    </location>
</feature>
<feature type="transmembrane region" description="Helical" evidence="8">
    <location>
        <begin position="469"/>
        <end position="489"/>
    </location>
</feature>
<keyword evidence="5 8" id="KW-1133">Transmembrane helix</keyword>
<dbReference type="AlphaFoldDB" id="A0A100II38"/>
<evidence type="ECO:0000256" key="4">
    <source>
        <dbReference type="ARBA" id="ARBA00022692"/>
    </source>
</evidence>
<organism evidence="10 11">
    <name type="scientific">Aspergillus niger</name>
    <dbReference type="NCBI Taxonomy" id="5061"/>
    <lineage>
        <taxon>Eukaryota</taxon>
        <taxon>Fungi</taxon>
        <taxon>Dikarya</taxon>
        <taxon>Ascomycota</taxon>
        <taxon>Pezizomycotina</taxon>
        <taxon>Eurotiomycetes</taxon>
        <taxon>Eurotiomycetidae</taxon>
        <taxon>Eurotiales</taxon>
        <taxon>Aspergillaceae</taxon>
        <taxon>Aspergillus</taxon>
        <taxon>Aspergillus subgen. Circumdati</taxon>
    </lineage>
</organism>
<dbReference type="Pfam" id="PF07690">
    <property type="entry name" value="MFS_1"/>
    <property type="match status" value="1"/>
</dbReference>
<evidence type="ECO:0000256" key="1">
    <source>
        <dbReference type="ARBA" id="ARBA00004141"/>
    </source>
</evidence>
<dbReference type="GO" id="GO:0016020">
    <property type="term" value="C:membrane"/>
    <property type="evidence" value="ECO:0007669"/>
    <property type="project" value="UniProtKB-SubCell"/>
</dbReference>
<feature type="transmembrane region" description="Helical" evidence="8">
    <location>
        <begin position="334"/>
        <end position="354"/>
    </location>
</feature>
<feature type="transmembrane region" description="Helical" evidence="8">
    <location>
        <begin position="101"/>
        <end position="125"/>
    </location>
</feature>
<sequence>MAAVAQCLARHSKAPWGATLFKWRSSRSFVLSVVCFAGMTDMLLYGLIIPILPNALSEKVKLPLGELQRWTSILLALYGAAMAMTSLLCGYLVDRTASRRWLFVVGLTGLAVATTLLCIGSHLSLWILGRLLQGGAAAVVWTVGMTLLVDRYQEDALGNALGYFAMSTVIGATAGPLLGGVLYEHAGYYAPFGLAFALIALDLALRMMIIETEKDQVPFEHSTDMELSQISVDERQSDHQDTPPAATAASGGRKGASASSREDDTSSNPEFMDPSSRSSRQPTNHKAVFALLRSPRMVLALTVYFLLSTTLTAFDSALPLFVRDTFGWKQSAQGLIFIPLMVPHVLDPGIGYIVDRWPKTRCYLITTGLLAMVPLMVSLRYITENSIGHKVLLCTLLALIGGCVELIETPTMVEVTNRALEASTAWPGALGRNTAIALACGLCNSAFAAGSMAGPFLGGFIRDHAGWKTMSWALAVPTGVWGILVLLFLC</sequence>
<feature type="region of interest" description="Disordered" evidence="7">
    <location>
        <begin position="233"/>
        <end position="281"/>
    </location>
</feature>
<dbReference type="InterPro" id="IPR011701">
    <property type="entry name" value="MFS"/>
</dbReference>
<dbReference type="PRINTS" id="PR01035">
    <property type="entry name" value="TCRTETA"/>
</dbReference>
<dbReference type="VEuPathDB" id="FungiDB:ATCC64974_87370"/>
<feature type="domain" description="Major facilitator superfamily (MFS) profile" evidence="9">
    <location>
        <begin position="27"/>
        <end position="490"/>
    </location>
</feature>
<evidence type="ECO:0000256" key="8">
    <source>
        <dbReference type="SAM" id="Phobius"/>
    </source>
</evidence>
<dbReference type="SUPFAM" id="SSF103473">
    <property type="entry name" value="MFS general substrate transporter"/>
    <property type="match status" value="1"/>
</dbReference>
<comment type="caution">
    <text evidence="10">The sequence shown here is derived from an EMBL/GenBank/DDBJ whole genome shotgun (WGS) entry which is preliminary data.</text>
</comment>
<dbReference type="PROSITE" id="PS50850">
    <property type="entry name" value="MFS"/>
    <property type="match status" value="1"/>
</dbReference>
<feature type="compositionally biased region" description="Low complexity" evidence="7">
    <location>
        <begin position="245"/>
        <end position="259"/>
    </location>
</feature>
<gene>
    <name evidence="10" type="ORF">ABL_04333</name>
</gene>
<dbReference type="OMA" id="GYYAPFG"/>